<feature type="chain" id="PRO_5002220601" description="Secreted protein" evidence="1">
    <location>
        <begin position="25"/>
        <end position="91"/>
    </location>
</feature>
<dbReference type="OrthoDB" id="2703761at2759"/>
<dbReference type="Proteomes" id="UP000054538">
    <property type="component" value="Unassembled WGS sequence"/>
</dbReference>
<dbReference type="InParanoid" id="A0A0D0CYC0"/>
<reference evidence="2 3" key="1">
    <citation type="submission" date="2014-04" db="EMBL/GenBank/DDBJ databases">
        <authorList>
            <consortium name="DOE Joint Genome Institute"/>
            <person name="Kuo A."/>
            <person name="Kohler A."/>
            <person name="Jargeat P."/>
            <person name="Nagy L.G."/>
            <person name="Floudas D."/>
            <person name="Copeland A."/>
            <person name="Barry K.W."/>
            <person name="Cichocki N."/>
            <person name="Veneault-Fourrey C."/>
            <person name="LaButti K."/>
            <person name="Lindquist E.A."/>
            <person name="Lipzen A."/>
            <person name="Lundell T."/>
            <person name="Morin E."/>
            <person name="Murat C."/>
            <person name="Sun H."/>
            <person name="Tunlid A."/>
            <person name="Henrissat B."/>
            <person name="Grigoriev I.V."/>
            <person name="Hibbett D.S."/>
            <person name="Martin F."/>
            <person name="Nordberg H.P."/>
            <person name="Cantor M.N."/>
            <person name="Hua S.X."/>
        </authorList>
    </citation>
    <scope>NUCLEOTIDE SEQUENCE [LARGE SCALE GENOMIC DNA]</scope>
    <source>
        <strain evidence="2 3">Ve08.2h10</strain>
    </source>
</reference>
<evidence type="ECO:0008006" key="4">
    <source>
        <dbReference type="Google" id="ProtNLM"/>
    </source>
</evidence>
<sequence>MQFFLMLLASITSLSVHTLVGVHADCATCPEVVANEWHSSTCHSLSGVTFCYYESDEVQCSYTSDGTRLDGAEFKCPTKVPGHSSINCDLC</sequence>
<protein>
    <recommendedName>
        <fullName evidence="4">Secreted protein</fullName>
    </recommendedName>
</protein>
<dbReference type="AlphaFoldDB" id="A0A0D0CYC0"/>
<evidence type="ECO:0000313" key="2">
    <source>
        <dbReference type="EMBL" id="KIK72404.1"/>
    </source>
</evidence>
<organism evidence="2 3">
    <name type="scientific">Paxillus rubicundulus Ve08.2h10</name>
    <dbReference type="NCBI Taxonomy" id="930991"/>
    <lineage>
        <taxon>Eukaryota</taxon>
        <taxon>Fungi</taxon>
        <taxon>Dikarya</taxon>
        <taxon>Basidiomycota</taxon>
        <taxon>Agaricomycotina</taxon>
        <taxon>Agaricomycetes</taxon>
        <taxon>Agaricomycetidae</taxon>
        <taxon>Boletales</taxon>
        <taxon>Paxilineae</taxon>
        <taxon>Paxillaceae</taxon>
        <taxon>Paxillus</taxon>
    </lineage>
</organism>
<keyword evidence="3" id="KW-1185">Reference proteome</keyword>
<proteinExistence type="predicted"/>
<accession>A0A0D0CYC0</accession>
<evidence type="ECO:0000313" key="3">
    <source>
        <dbReference type="Proteomes" id="UP000054538"/>
    </source>
</evidence>
<evidence type="ECO:0000256" key="1">
    <source>
        <dbReference type="SAM" id="SignalP"/>
    </source>
</evidence>
<dbReference type="HOGENOM" id="CLU_150821_1_0_1"/>
<gene>
    <name evidence="2" type="ORF">PAXRUDRAFT_836468</name>
</gene>
<name>A0A0D0CYC0_9AGAM</name>
<feature type="signal peptide" evidence="1">
    <location>
        <begin position="1"/>
        <end position="24"/>
    </location>
</feature>
<dbReference type="EMBL" id="KN830871">
    <property type="protein sequence ID" value="KIK72404.1"/>
    <property type="molecule type" value="Genomic_DNA"/>
</dbReference>
<keyword evidence="1" id="KW-0732">Signal</keyword>
<reference evidence="3" key="2">
    <citation type="submission" date="2015-01" db="EMBL/GenBank/DDBJ databases">
        <title>Evolutionary Origins and Diversification of the Mycorrhizal Mutualists.</title>
        <authorList>
            <consortium name="DOE Joint Genome Institute"/>
            <consortium name="Mycorrhizal Genomics Consortium"/>
            <person name="Kohler A."/>
            <person name="Kuo A."/>
            <person name="Nagy L.G."/>
            <person name="Floudas D."/>
            <person name="Copeland A."/>
            <person name="Barry K.W."/>
            <person name="Cichocki N."/>
            <person name="Veneault-Fourrey C."/>
            <person name="LaButti K."/>
            <person name="Lindquist E.A."/>
            <person name="Lipzen A."/>
            <person name="Lundell T."/>
            <person name="Morin E."/>
            <person name="Murat C."/>
            <person name="Riley R."/>
            <person name="Ohm R."/>
            <person name="Sun H."/>
            <person name="Tunlid A."/>
            <person name="Henrissat B."/>
            <person name="Grigoriev I.V."/>
            <person name="Hibbett D.S."/>
            <person name="Martin F."/>
        </authorList>
    </citation>
    <scope>NUCLEOTIDE SEQUENCE [LARGE SCALE GENOMIC DNA]</scope>
    <source>
        <strain evidence="3">Ve08.2h10</strain>
    </source>
</reference>